<reference evidence="14" key="1">
    <citation type="submission" date="2022-05" db="EMBL/GenBank/DDBJ databases">
        <authorList>
            <person name="Colautti A."/>
            <person name="Iacumin L."/>
        </authorList>
    </citation>
    <scope>NUCLEOTIDE SEQUENCE</scope>
    <source>
        <strain evidence="14">SK 55</strain>
    </source>
</reference>
<accession>A0A9X3RCX1</accession>
<comment type="caution">
    <text evidence="14">The sequence shown here is derived from an EMBL/GenBank/DDBJ whole genome shotgun (WGS) entry which is preliminary data.</text>
</comment>
<dbReference type="InterPro" id="IPR036852">
    <property type="entry name" value="Peptidase_S8/S53_dom_sf"/>
</dbReference>
<feature type="domain" description="SLH" evidence="13">
    <location>
        <begin position="1258"/>
        <end position="1318"/>
    </location>
</feature>
<dbReference type="Pfam" id="PF06280">
    <property type="entry name" value="fn3_5"/>
    <property type="match status" value="1"/>
</dbReference>
<dbReference type="PROSITE" id="PS51892">
    <property type="entry name" value="SUBTILASE"/>
    <property type="match status" value="1"/>
</dbReference>
<dbReference type="InterPro" id="IPR023827">
    <property type="entry name" value="Peptidase_S8_Asp-AS"/>
</dbReference>
<dbReference type="CDD" id="cd07475">
    <property type="entry name" value="Peptidases_S8_C5a_Peptidase"/>
    <property type="match status" value="1"/>
</dbReference>
<dbReference type="GO" id="GO:0004252">
    <property type="term" value="F:serine-type endopeptidase activity"/>
    <property type="evidence" value="ECO:0007669"/>
    <property type="project" value="UniProtKB-UniRule"/>
</dbReference>
<dbReference type="Pfam" id="PF09136">
    <property type="entry name" value="Glucodextran_B"/>
    <property type="match status" value="1"/>
</dbReference>
<sequence>MSNSRNSMMVAMAASLALSTASIGAPAPAAAAKLEKQVPVINVQKPAKKLPDRLIAPENPSEKVRIIVELEKAPAIETATQKGVLYKELPQSQRTSLEASIEADQVNVQANISKFAKNIDFKENFTTVFNGFSAEVEAKDVARIALTPGVKSVHESTEYSRPVATPQMTHSKELVQAQLAWEKYNFKGEGMVVGIIDTGIDPSHRDMVLTDDASGDITSDEVGTLVGNGSIEAGKYFTAKVPYGYNYMDGNQEIRDLGPGASMHGMHVGGTVAANGDEENGGIAGVAPEAQLLALKVFGNDPLFPSTFGDIYVKAMDDAIKLGADVINMSLGSTAGYVDNSNPEQMAVARAQDNGLLVAISAGNSDMFGSGTFYPMADNQDYALTGSPSVSEDSFGVASFENSHVTASSFTYEFDGVQTGRAMFLLANDAEPNDLPLEEYPIEFAGFGTAADFAGKDLTGKFALVSRGSIAFVEKGLNAQAAGAAGIIVYNNAAGTISMASSSDIKIPYMSSLQVDGLALKAALDAGQEVTVGFDGQYVEVASPTAGKMSTFTSWGPTPNLDFKPEITAPGGNIFSTFNDNGYGLMSGTSMAAPHVAGGTALVMERVNEEFGLTGAARVQFAKNLMMNTSKPVVLAEYDGMKEYVSPRRQGAGIMQLANALETDVMVTNKATGEAKVALKEIKDGKFTFTLKAKNYSDEVKNFNVDVQLQTDYAGKVSGYDVVVPNIYGSNIVTDLVDVDAPETVEIAANGEAEIQVTVDASLLKDEVGYETFVNGFFIDGFVMLNDPTEETSGNVPLSVPFFGFNGSWDDAAIFDGSAWEENTYWGYQGLVDEVGNYIAGPSLGENFDPSKFAFSPNGDGNIDSAVPVFSLMRNAKKLEVNVLDSNGNKVRTIRTDSNLTKNYTDSATNPAYKYNPANGWDGLINGKAAADGEYKIQLRGVIDFEGAEWQSYEFPIIVDTKAPTADIEFDAETKTVAVANVADNEGGVGIDRVEVYVNGKEVTEGATLESYVIASALVGGDVVTVKVFDIAGNVTEEEFSLPKDPNPYENKAPVIYFETPNDYFASYKTSEVVVSGTVEDDSDVATVKVNGEVAESFDGSKFSHKLTLADGVKDVKVEAIDEHGNVMQIGRKIFVDTTKPTVEAVATSVPNGVATSAPNPTIKVKLGDNFDEVRLYLNGNEVFANPLSEPYAMLGYSQTVDVVLPLVNGKNDFELKVVDLVGHEATQNISVMKQDVIVTPTPPPVVVPPVVPPVVDPQPVTYSDIATHWAKKEIEVLATKKIILGKTAELFAPEDKLTRAEFAVLVSRALGLETKAYAGTFKDVTTNKAWAYAAIEAAARAGIINGKADGTFAPDAQITREEIAAIIVRAVKHEDAALLNNLDTSKMFADDKHISTFAKLSVKQAVALGIVNGRGGNVFAPQDNATRAESAVMLYRALNKLGDL</sequence>
<dbReference type="InterPro" id="IPR023828">
    <property type="entry name" value="Peptidase_S8_Ser-AS"/>
</dbReference>
<feature type="chain" id="PRO_5040729736" evidence="12">
    <location>
        <begin position="32"/>
        <end position="1445"/>
    </location>
</feature>
<keyword evidence="5 12" id="KW-0732">Signal</keyword>
<dbReference type="PANTHER" id="PTHR43806:SF11">
    <property type="entry name" value="CEREVISIN-RELATED"/>
    <property type="match status" value="1"/>
</dbReference>
<dbReference type="InterPro" id="IPR013783">
    <property type="entry name" value="Ig-like_fold"/>
</dbReference>
<keyword evidence="3" id="KW-0964">Secreted</keyword>
<feature type="active site" description="Charge relay system" evidence="9 10">
    <location>
        <position position="197"/>
    </location>
</feature>
<dbReference type="PROSITE" id="PS51272">
    <property type="entry name" value="SLH"/>
    <property type="match status" value="3"/>
</dbReference>
<evidence type="ECO:0000256" key="8">
    <source>
        <dbReference type="ARBA" id="ARBA00022825"/>
    </source>
</evidence>
<evidence type="ECO:0000256" key="6">
    <source>
        <dbReference type="ARBA" id="ARBA00022737"/>
    </source>
</evidence>
<feature type="active site" description="Charge relay system" evidence="9 10">
    <location>
        <position position="590"/>
    </location>
</feature>
<dbReference type="Gene3D" id="2.60.40.4070">
    <property type="match status" value="1"/>
</dbReference>
<keyword evidence="15" id="KW-1185">Reference proteome</keyword>
<dbReference type="Gene3D" id="2.60.40.10">
    <property type="entry name" value="Immunoglobulins"/>
    <property type="match status" value="1"/>
</dbReference>
<name>A0A9X3RCX1_9BACL</name>
<evidence type="ECO:0000256" key="5">
    <source>
        <dbReference type="ARBA" id="ARBA00022729"/>
    </source>
</evidence>
<keyword evidence="8 10" id="KW-0720">Serine protease</keyword>
<dbReference type="Pfam" id="PF05922">
    <property type="entry name" value="Inhibitor_I9"/>
    <property type="match status" value="1"/>
</dbReference>
<feature type="domain" description="SLH" evidence="13">
    <location>
        <begin position="1319"/>
        <end position="1382"/>
    </location>
</feature>
<dbReference type="GO" id="GO:0016020">
    <property type="term" value="C:membrane"/>
    <property type="evidence" value="ECO:0007669"/>
    <property type="project" value="InterPro"/>
</dbReference>
<dbReference type="Pfam" id="PF00395">
    <property type="entry name" value="SLH"/>
    <property type="match status" value="3"/>
</dbReference>
<feature type="signal peptide" evidence="12">
    <location>
        <begin position="1"/>
        <end position="31"/>
    </location>
</feature>
<dbReference type="Gene3D" id="3.50.30.30">
    <property type="match status" value="1"/>
</dbReference>
<keyword evidence="6" id="KW-0677">Repeat</keyword>
<dbReference type="InterPro" id="IPR034216">
    <property type="entry name" value="C5a_Peptidase"/>
</dbReference>
<keyword evidence="2" id="KW-0134">Cell wall</keyword>
<dbReference type="CDD" id="cd02133">
    <property type="entry name" value="PA_C5a_like"/>
    <property type="match status" value="1"/>
</dbReference>
<proteinExistence type="inferred from homology"/>
<dbReference type="Gene3D" id="3.40.50.200">
    <property type="entry name" value="Peptidase S8/S53 domain"/>
    <property type="match status" value="1"/>
</dbReference>
<dbReference type="PRINTS" id="PR00723">
    <property type="entry name" value="SUBTILISIN"/>
</dbReference>
<dbReference type="InterPro" id="IPR006311">
    <property type="entry name" value="TAT_signal"/>
</dbReference>
<comment type="similarity">
    <text evidence="1 10 11">Belongs to the peptidase S8 family.</text>
</comment>
<dbReference type="InterPro" id="IPR003137">
    <property type="entry name" value="PA_domain"/>
</dbReference>
<evidence type="ECO:0000256" key="11">
    <source>
        <dbReference type="RuleBase" id="RU003355"/>
    </source>
</evidence>
<dbReference type="InterPro" id="IPR010259">
    <property type="entry name" value="S8pro/Inhibitor_I9"/>
</dbReference>
<evidence type="ECO:0000256" key="9">
    <source>
        <dbReference type="PIRSR" id="PIRSR615500-1"/>
    </source>
</evidence>
<dbReference type="InterPro" id="IPR050131">
    <property type="entry name" value="Peptidase_S8_subtilisin-like"/>
</dbReference>
<evidence type="ECO:0000256" key="4">
    <source>
        <dbReference type="ARBA" id="ARBA00022670"/>
    </source>
</evidence>
<dbReference type="InterPro" id="IPR015500">
    <property type="entry name" value="Peptidase_S8_subtilisin-rel"/>
</dbReference>
<dbReference type="InterPro" id="IPR046450">
    <property type="entry name" value="PA_dom_sf"/>
</dbReference>
<evidence type="ECO:0000259" key="13">
    <source>
        <dbReference type="PROSITE" id="PS51272"/>
    </source>
</evidence>
<dbReference type="EMBL" id="JAMKBJ010000006">
    <property type="protein sequence ID" value="MCZ8537240.1"/>
    <property type="molecule type" value="Genomic_DNA"/>
</dbReference>
<dbReference type="InterPro" id="IPR022398">
    <property type="entry name" value="Peptidase_S8_His-AS"/>
</dbReference>
<dbReference type="InterPro" id="IPR010435">
    <property type="entry name" value="C5a/SBT2-like_Fn3"/>
</dbReference>
<dbReference type="PROSITE" id="PS00137">
    <property type="entry name" value="SUBTILASE_HIS"/>
    <property type="match status" value="1"/>
</dbReference>
<dbReference type="InterPro" id="IPR001119">
    <property type="entry name" value="SLH_dom"/>
</dbReference>
<evidence type="ECO:0000256" key="3">
    <source>
        <dbReference type="ARBA" id="ARBA00022525"/>
    </source>
</evidence>
<gene>
    <name evidence="14" type="ORF">M9R32_08620</name>
</gene>
<dbReference type="InterPro" id="IPR000209">
    <property type="entry name" value="Peptidase_S8/S53_dom"/>
</dbReference>
<evidence type="ECO:0000313" key="15">
    <source>
        <dbReference type="Proteomes" id="UP001152173"/>
    </source>
</evidence>
<keyword evidence="4 10" id="KW-0645">Protease</keyword>
<evidence type="ECO:0000256" key="2">
    <source>
        <dbReference type="ARBA" id="ARBA00022512"/>
    </source>
</evidence>
<evidence type="ECO:0000256" key="1">
    <source>
        <dbReference type="ARBA" id="ARBA00011073"/>
    </source>
</evidence>
<dbReference type="PROSITE" id="PS00136">
    <property type="entry name" value="SUBTILASE_ASP"/>
    <property type="match status" value="1"/>
</dbReference>
<dbReference type="Pfam" id="PF02225">
    <property type="entry name" value="PA"/>
    <property type="match status" value="1"/>
</dbReference>
<feature type="domain" description="SLH" evidence="13">
    <location>
        <begin position="1386"/>
        <end position="1445"/>
    </location>
</feature>
<feature type="active site" description="Charge relay system" evidence="9 10">
    <location>
        <position position="264"/>
    </location>
</feature>
<keyword evidence="7 10" id="KW-0378">Hydrolase</keyword>
<dbReference type="SUPFAM" id="SSF52743">
    <property type="entry name" value="Subtilisin-like"/>
    <property type="match status" value="1"/>
</dbReference>
<dbReference type="PANTHER" id="PTHR43806">
    <property type="entry name" value="PEPTIDASE S8"/>
    <property type="match status" value="1"/>
</dbReference>
<evidence type="ECO:0000256" key="12">
    <source>
        <dbReference type="SAM" id="SignalP"/>
    </source>
</evidence>
<dbReference type="PROSITE" id="PS00138">
    <property type="entry name" value="SUBTILASE_SER"/>
    <property type="match status" value="1"/>
</dbReference>
<dbReference type="PROSITE" id="PS51318">
    <property type="entry name" value="TAT"/>
    <property type="match status" value="1"/>
</dbReference>
<organism evidence="14 15">
    <name type="scientific">Paenisporosarcina quisquiliarum</name>
    <dbReference type="NCBI Taxonomy" id="365346"/>
    <lineage>
        <taxon>Bacteria</taxon>
        <taxon>Bacillati</taxon>
        <taxon>Bacillota</taxon>
        <taxon>Bacilli</taxon>
        <taxon>Bacillales</taxon>
        <taxon>Caryophanaceae</taxon>
        <taxon>Paenisporosarcina</taxon>
    </lineage>
</organism>
<dbReference type="Proteomes" id="UP001152173">
    <property type="component" value="Unassembled WGS sequence"/>
</dbReference>
<evidence type="ECO:0000313" key="14">
    <source>
        <dbReference type="EMBL" id="MCZ8537240.1"/>
    </source>
</evidence>
<dbReference type="Pfam" id="PF00082">
    <property type="entry name" value="Peptidase_S8"/>
    <property type="match status" value="1"/>
</dbReference>
<dbReference type="GO" id="GO:0006508">
    <property type="term" value="P:proteolysis"/>
    <property type="evidence" value="ECO:0007669"/>
    <property type="project" value="UniProtKB-KW"/>
</dbReference>
<dbReference type="Gene3D" id="2.60.40.1710">
    <property type="entry name" value="Subtilisin-like superfamily"/>
    <property type="match status" value="1"/>
</dbReference>
<protein>
    <submittedName>
        <fullName evidence="14">S8 family serine peptidase</fullName>
    </submittedName>
</protein>
<dbReference type="RefSeq" id="WP_269926334.1">
    <property type="nucleotide sequence ID" value="NZ_JAMKBJ010000006.1"/>
</dbReference>
<dbReference type="SUPFAM" id="SSF52025">
    <property type="entry name" value="PA domain"/>
    <property type="match status" value="1"/>
</dbReference>
<evidence type="ECO:0000256" key="7">
    <source>
        <dbReference type="ARBA" id="ARBA00022801"/>
    </source>
</evidence>
<evidence type="ECO:0000256" key="10">
    <source>
        <dbReference type="PROSITE-ProRule" id="PRU01240"/>
    </source>
</evidence>